<keyword evidence="1" id="KW-0472">Membrane</keyword>
<evidence type="ECO:0000256" key="1">
    <source>
        <dbReference type="SAM" id="Phobius"/>
    </source>
</evidence>
<name>A0ABV2K2D3_SPOPS</name>
<feature type="transmembrane region" description="Helical" evidence="1">
    <location>
        <begin position="220"/>
        <end position="241"/>
    </location>
</feature>
<evidence type="ECO:0000313" key="3">
    <source>
        <dbReference type="Proteomes" id="UP001549104"/>
    </source>
</evidence>
<dbReference type="Proteomes" id="UP001549104">
    <property type="component" value="Unassembled WGS sequence"/>
</dbReference>
<dbReference type="EMBL" id="JBEPME010000001">
    <property type="protein sequence ID" value="MET3655235.1"/>
    <property type="molecule type" value="Genomic_DNA"/>
</dbReference>
<evidence type="ECO:0000313" key="2">
    <source>
        <dbReference type="EMBL" id="MET3655235.1"/>
    </source>
</evidence>
<feature type="transmembrane region" description="Helical" evidence="1">
    <location>
        <begin position="152"/>
        <end position="174"/>
    </location>
</feature>
<sequence>MYLTEPRLTDVVKKQFLHKLNAYTGVFSSLLVMQLIGIFLGFGTGSGGSTSGGTLTVDYSSSTGDMPVVFTLLWAFSMGILVTTLAYRNDAFSFVSNRLSHNISSFLFLLFASVIAGTLATLAGSIIKFISLFQSNPLFTETSGLFSSPIDFFTMVLTSVLYTVLFASLGYVVGSFIQLSKFVLPLLIAAIVVIPLLQLNIGGLDLIASIVSFFGTETSLLFFLLKIIVTVIMLFAISIGVTTKTEVRK</sequence>
<gene>
    <name evidence="2" type="ORF">ABIC55_000319</name>
</gene>
<proteinExistence type="predicted"/>
<organism evidence="2 3">
    <name type="scientific">Sporosarcina psychrophila</name>
    <name type="common">Bacillus psychrophilus</name>
    <dbReference type="NCBI Taxonomy" id="1476"/>
    <lineage>
        <taxon>Bacteria</taxon>
        <taxon>Bacillati</taxon>
        <taxon>Bacillota</taxon>
        <taxon>Bacilli</taxon>
        <taxon>Bacillales</taxon>
        <taxon>Caryophanaceae</taxon>
        <taxon>Sporosarcina</taxon>
    </lineage>
</organism>
<keyword evidence="1" id="KW-0812">Transmembrane</keyword>
<keyword evidence="1" id="KW-1133">Transmembrane helix</keyword>
<feature type="transmembrane region" description="Helical" evidence="1">
    <location>
        <begin position="68"/>
        <end position="87"/>
    </location>
</feature>
<accession>A0ABV2K2D3</accession>
<reference evidence="2 3" key="1">
    <citation type="submission" date="2024-06" db="EMBL/GenBank/DDBJ databases">
        <title>Sorghum-associated microbial communities from plants grown in Nebraska, USA.</title>
        <authorList>
            <person name="Schachtman D."/>
        </authorList>
    </citation>
    <scope>NUCLEOTIDE SEQUENCE [LARGE SCALE GENOMIC DNA]</scope>
    <source>
        <strain evidence="2 3">1288</strain>
    </source>
</reference>
<protein>
    <recommendedName>
        <fullName evidence="4">Yip1 domain-containing protein</fullName>
    </recommendedName>
</protein>
<comment type="caution">
    <text evidence="2">The sequence shown here is derived from an EMBL/GenBank/DDBJ whole genome shotgun (WGS) entry which is preliminary data.</text>
</comment>
<feature type="transmembrane region" description="Helical" evidence="1">
    <location>
        <begin position="186"/>
        <end position="214"/>
    </location>
</feature>
<evidence type="ECO:0008006" key="4">
    <source>
        <dbReference type="Google" id="ProtNLM"/>
    </source>
</evidence>
<feature type="transmembrane region" description="Helical" evidence="1">
    <location>
        <begin position="107"/>
        <end position="132"/>
    </location>
</feature>
<keyword evidence="3" id="KW-1185">Reference proteome</keyword>
<dbReference type="RefSeq" id="WP_067213344.1">
    <property type="nucleotide sequence ID" value="NZ_CP014616.1"/>
</dbReference>
<feature type="transmembrane region" description="Helical" evidence="1">
    <location>
        <begin position="20"/>
        <end position="42"/>
    </location>
</feature>